<name>A0ABU0XGQ2_9MICO</name>
<keyword evidence="3" id="KW-1185">Reference proteome</keyword>
<sequence length="272" mass="30189">MQIDRGDTTIGLAGDWHGNGGWTRRKLRQFARAGVRTVHQLGDFGIFIGAAQLGYIMEIERHCAFNDIHLWITPGNHEDWDYLDALFRVDGGAEPQYLVPRNAHGFQSDHIHVLPRGYRWHHAGRSFVSAGGAPSIDYQFRERGVDWWPNEQLPEEKANEIAAAGHAEIMLAHDMPDLDAAVLRDTLAPRVSVVGAWPAPALHYVAEGRRRLSIAYEGVRPKLLAHGHYHRSGDEQIPGGARVLSLDMDESAGNALTLDLTAADFGVNWLGD</sequence>
<evidence type="ECO:0000313" key="2">
    <source>
        <dbReference type="EMBL" id="MDQ4214072.1"/>
    </source>
</evidence>
<gene>
    <name evidence="2" type="ORF">RBR11_09095</name>
</gene>
<proteinExistence type="predicted"/>
<feature type="domain" description="Calcineurin-like phosphoesterase" evidence="1">
    <location>
        <begin position="9"/>
        <end position="231"/>
    </location>
</feature>
<dbReference type="Gene3D" id="3.60.21.10">
    <property type="match status" value="1"/>
</dbReference>
<dbReference type="InterPro" id="IPR004843">
    <property type="entry name" value="Calcineurin-like_PHP"/>
</dbReference>
<comment type="caution">
    <text evidence="2">The sequence shown here is derived from an EMBL/GenBank/DDBJ whole genome shotgun (WGS) entry which is preliminary data.</text>
</comment>
<accession>A0ABU0XGQ2</accession>
<protein>
    <recommendedName>
        <fullName evidence="1">Calcineurin-like phosphoesterase domain-containing protein</fullName>
    </recommendedName>
</protein>
<dbReference type="Pfam" id="PF00149">
    <property type="entry name" value="Metallophos"/>
    <property type="match status" value="1"/>
</dbReference>
<evidence type="ECO:0000259" key="1">
    <source>
        <dbReference type="Pfam" id="PF00149"/>
    </source>
</evidence>
<reference evidence="2 3" key="1">
    <citation type="submission" date="2023-08" db="EMBL/GenBank/DDBJ databases">
        <title>Microbacterium sp. nov., isolated from a waste landfill.</title>
        <authorList>
            <person name="Wen W."/>
        </authorList>
    </citation>
    <scope>NUCLEOTIDE SEQUENCE [LARGE SCALE GENOMIC DNA]</scope>
    <source>
        <strain evidence="2 3">ASV81</strain>
    </source>
</reference>
<organism evidence="2 3">
    <name type="scientific">Microbacterium capsulatum</name>
    <dbReference type="NCBI Taxonomy" id="3041921"/>
    <lineage>
        <taxon>Bacteria</taxon>
        <taxon>Bacillati</taxon>
        <taxon>Actinomycetota</taxon>
        <taxon>Actinomycetes</taxon>
        <taxon>Micrococcales</taxon>
        <taxon>Microbacteriaceae</taxon>
        <taxon>Microbacterium</taxon>
    </lineage>
</organism>
<dbReference type="Proteomes" id="UP001230289">
    <property type="component" value="Unassembled WGS sequence"/>
</dbReference>
<dbReference type="EMBL" id="JAVFCB010000004">
    <property type="protein sequence ID" value="MDQ4214072.1"/>
    <property type="molecule type" value="Genomic_DNA"/>
</dbReference>
<evidence type="ECO:0000313" key="3">
    <source>
        <dbReference type="Proteomes" id="UP001230289"/>
    </source>
</evidence>
<dbReference type="RefSeq" id="WP_308489006.1">
    <property type="nucleotide sequence ID" value="NZ_JAVFCB010000004.1"/>
</dbReference>
<dbReference type="SUPFAM" id="SSF56300">
    <property type="entry name" value="Metallo-dependent phosphatases"/>
    <property type="match status" value="1"/>
</dbReference>
<dbReference type="InterPro" id="IPR029052">
    <property type="entry name" value="Metallo-depent_PP-like"/>
</dbReference>